<dbReference type="InterPro" id="IPR051396">
    <property type="entry name" value="Bact_Antivir_Def_Nuclease"/>
</dbReference>
<comment type="caution">
    <text evidence="4">The sequence shown here is derived from an EMBL/GenBank/DDBJ whole genome shotgun (WGS) entry which is preliminary data.</text>
</comment>
<dbReference type="PANTHER" id="PTHR43581">
    <property type="entry name" value="ATP/GTP PHOSPHATASE"/>
    <property type="match status" value="1"/>
</dbReference>
<dbReference type="Pfam" id="PF13175">
    <property type="entry name" value="AAA_15"/>
    <property type="match status" value="1"/>
</dbReference>
<dbReference type="EMBL" id="VTEW01000017">
    <property type="protein sequence ID" value="TYS75319.1"/>
    <property type="molecule type" value="Genomic_DNA"/>
</dbReference>
<accession>A0A5D4TK47</accession>
<dbReference type="OrthoDB" id="308933at2"/>
<feature type="domain" description="OLD protein-like TOPRIM" evidence="3">
    <location>
        <begin position="494"/>
        <end position="560"/>
    </location>
</feature>
<dbReference type="RefSeq" id="WP_148992722.1">
    <property type="nucleotide sequence ID" value="NZ_VTEW01000017.1"/>
</dbReference>
<name>A0A5D4TK47_9BACI</name>
<reference evidence="4 5" key="1">
    <citation type="submission" date="2019-08" db="EMBL/GenBank/DDBJ databases">
        <title>Bacillus genomes from the desert of Cuatro Cienegas, Coahuila.</title>
        <authorList>
            <person name="Olmedo-Alvarez G."/>
        </authorList>
    </citation>
    <scope>NUCLEOTIDE SEQUENCE [LARGE SCALE GENOMIC DNA]</scope>
    <source>
        <strain evidence="4 5">CH451a_14T</strain>
    </source>
</reference>
<proteinExistence type="predicted"/>
<dbReference type="SUPFAM" id="SSF52540">
    <property type="entry name" value="P-loop containing nucleoside triphosphate hydrolases"/>
    <property type="match status" value="1"/>
</dbReference>
<dbReference type="Gene3D" id="3.40.50.300">
    <property type="entry name" value="P-loop containing nucleotide triphosphate hydrolases"/>
    <property type="match status" value="1"/>
</dbReference>
<dbReference type="InterPro" id="IPR034139">
    <property type="entry name" value="TOPRIM_OLD"/>
</dbReference>
<organism evidence="4 5">
    <name type="scientific">Rossellomorea aquimaris</name>
    <dbReference type="NCBI Taxonomy" id="189382"/>
    <lineage>
        <taxon>Bacteria</taxon>
        <taxon>Bacillati</taxon>
        <taxon>Bacillota</taxon>
        <taxon>Bacilli</taxon>
        <taxon>Bacillales</taxon>
        <taxon>Bacillaceae</taxon>
        <taxon>Rossellomorea</taxon>
    </lineage>
</organism>
<dbReference type="PANTHER" id="PTHR43581:SF2">
    <property type="entry name" value="EXCINUCLEASE ATPASE SUBUNIT"/>
    <property type="match status" value="1"/>
</dbReference>
<dbReference type="CDD" id="cd01026">
    <property type="entry name" value="TOPRIM_OLD"/>
    <property type="match status" value="1"/>
</dbReference>
<dbReference type="Pfam" id="PF20469">
    <property type="entry name" value="OLD-like_TOPRIM"/>
    <property type="match status" value="1"/>
</dbReference>
<sequence length="717" mass="83713">MISLEQIAIKNYRKFYNESITLDNKITAMAGANNSGKTSLVELMSIIFKMEKREYMKVDDMNSKAHLEDEEKIIGIIAEAELNKEQKIEELKELHKKLNKITIELVVKYEDDNDNLEFLSTFLADVDINKKNYYFQVEYEYAPLKEKDILEILDYQVDYREKFSILQSKIYYCDEHFNHRVQIIDRAKFYDLFNFHCVYAVRRLADTSDEKQNFLSKHLLKTVEKNQNWKGNLKELIMNINGVLDQQNLSSEIDKFTLQYIKTTLDSFTKTSGGNSGKLGIDFRLENKDIEKVLLDFIHIYFEQEEGVKIKEQKQGLGYSNLIYLLLEAQIFSEKIDPRKINLLVFEEPEAHLHPQMESVFIRFISAINQNVRSGETSKMISEALVASQPNGEEGEMSEEEVKVVKETLETETIVAATTEIEPEFANKQSPFQMVITTHSSEMTKSIGLNKIRVIRSAEHTKSKVYDLNSFMNIKEVDRGFYEKFFQFNMVEMIFADKLILFEGDAERLLFKYLISNMKKYENLSSQYISYIQVGGAYAYKYLDLIKFLEVKSLIFTDIDYEYKKDDIVKDSKDLIREIVSRKTSNETIKKIVGESILLNIFQRAKEASGKFLSNDKINLKFQTATEGYARTLEDAILHKLLNLETVFVKIKKEEFNAISEEKKLLLSNTNKEYTSLRDRIDKLKNKTDFMYSLIESGNINHSIPKYIEEGLDWLKD</sequence>
<evidence type="ECO:0000313" key="5">
    <source>
        <dbReference type="Proteomes" id="UP000325054"/>
    </source>
</evidence>
<dbReference type="InterPro" id="IPR027417">
    <property type="entry name" value="P-loop_NTPase"/>
</dbReference>
<dbReference type="AlphaFoldDB" id="A0A5D4TK47"/>
<evidence type="ECO:0000259" key="2">
    <source>
        <dbReference type="Pfam" id="PF13175"/>
    </source>
</evidence>
<feature type="domain" description="Endonuclease GajA/Old nuclease/RecF-like AAA" evidence="2">
    <location>
        <begin position="4"/>
        <end position="443"/>
    </location>
</feature>
<protein>
    <submittedName>
        <fullName evidence="4">AAA family ATPase</fullName>
    </submittedName>
</protein>
<evidence type="ECO:0000256" key="1">
    <source>
        <dbReference type="SAM" id="Coils"/>
    </source>
</evidence>
<evidence type="ECO:0000313" key="4">
    <source>
        <dbReference type="EMBL" id="TYS75319.1"/>
    </source>
</evidence>
<dbReference type="InterPro" id="IPR041685">
    <property type="entry name" value="AAA_GajA/Old/RecF-like"/>
</dbReference>
<gene>
    <name evidence="4" type="ORF">FZC80_17970</name>
</gene>
<evidence type="ECO:0000259" key="3">
    <source>
        <dbReference type="Pfam" id="PF20469"/>
    </source>
</evidence>
<feature type="coiled-coil region" evidence="1">
    <location>
        <begin position="77"/>
        <end position="104"/>
    </location>
</feature>
<dbReference type="Proteomes" id="UP000325054">
    <property type="component" value="Unassembled WGS sequence"/>
</dbReference>
<keyword evidence="1" id="KW-0175">Coiled coil</keyword>